<dbReference type="AlphaFoldDB" id="A0AAN9G6R8"/>
<feature type="transmembrane region" description="Helical" evidence="6">
    <location>
        <begin position="368"/>
        <end position="397"/>
    </location>
</feature>
<dbReference type="InterPro" id="IPR013057">
    <property type="entry name" value="AA_transpt_TM"/>
</dbReference>
<feature type="compositionally biased region" description="Polar residues" evidence="5">
    <location>
        <begin position="28"/>
        <end position="65"/>
    </location>
</feature>
<evidence type="ECO:0000256" key="1">
    <source>
        <dbReference type="ARBA" id="ARBA00004141"/>
    </source>
</evidence>
<sequence>MATSNPDLAKGDGPENLRETTRLVLNQPMVQRSSGLQSSGQYNSLNTSIDTSSLSGEQDGRSQSGAIGPPLPCEVEEIEGTNIEIDNDQSLTEHTTNDVQCLMHIMKGNIGTGVLAMPNAVSKAGLWTGLVGILCIGMVATHCMHILVKSSKLLTKRIGHDKLSYSEVMEESLKTGPSKLRRLAPHAKTFVNVLLLFTQFGFCCVYIVFIATSVKDVIDQFVDHSPSLRVYEVAVTALLIPYCLIRDLRSLAPFSLFANALTVVGMVLIFLNITQGLPDSTRRPAFTNFADLPLFFGTAIFAFEGISLVLPLESSMRDRERFSGLSGVLNLSMVTVTCLYTAMGFFGYLKYGDAALGSITLNLPSTPWYYLIVKPMFAISIFVSYNVQFYVPIRIIAPWVANRYKIESQKKIHRVESLLRVFFVLITMACAMAIPHLDLLISLIGALASSSLAMILPAIIHILTMLMEPKRPGVITIIKDVCITIFGVIGFVTGSYTALKEIVATF</sequence>
<feature type="transmembrane region" description="Helical" evidence="6">
    <location>
        <begin position="189"/>
        <end position="214"/>
    </location>
</feature>
<reference evidence="8 9" key="1">
    <citation type="submission" date="2024-02" db="EMBL/GenBank/DDBJ databases">
        <title>Chromosome-scale genome assembly of the rough periwinkle Littorina saxatilis.</title>
        <authorList>
            <person name="De Jode A."/>
            <person name="Faria R."/>
            <person name="Formenti G."/>
            <person name="Sims Y."/>
            <person name="Smith T.P."/>
            <person name="Tracey A."/>
            <person name="Wood J.M.D."/>
            <person name="Zagrodzka Z.B."/>
            <person name="Johannesson K."/>
            <person name="Butlin R.K."/>
            <person name="Leder E.H."/>
        </authorList>
    </citation>
    <scope>NUCLEOTIDE SEQUENCE [LARGE SCALE GENOMIC DNA]</scope>
    <source>
        <strain evidence="8">Snail1</strain>
        <tissue evidence="8">Muscle</tissue>
    </source>
</reference>
<keyword evidence="4 6" id="KW-0472">Membrane</keyword>
<dbReference type="PANTHER" id="PTHR22950">
    <property type="entry name" value="AMINO ACID TRANSPORTER"/>
    <property type="match status" value="1"/>
</dbReference>
<evidence type="ECO:0000256" key="3">
    <source>
        <dbReference type="ARBA" id="ARBA00022989"/>
    </source>
</evidence>
<feature type="transmembrane region" description="Helical" evidence="6">
    <location>
        <begin position="294"/>
        <end position="312"/>
    </location>
</feature>
<feature type="region of interest" description="Disordered" evidence="5">
    <location>
        <begin position="1"/>
        <end position="71"/>
    </location>
</feature>
<feature type="domain" description="Amino acid transporter transmembrane" evidence="7">
    <location>
        <begin position="97"/>
        <end position="498"/>
    </location>
</feature>
<evidence type="ECO:0000259" key="7">
    <source>
        <dbReference type="Pfam" id="PF01490"/>
    </source>
</evidence>
<dbReference type="Proteomes" id="UP001374579">
    <property type="component" value="Unassembled WGS sequence"/>
</dbReference>
<protein>
    <recommendedName>
        <fullName evidence="7">Amino acid transporter transmembrane domain-containing protein</fullName>
    </recommendedName>
</protein>
<feature type="transmembrane region" description="Helical" evidence="6">
    <location>
        <begin position="256"/>
        <end position="274"/>
    </location>
</feature>
<evidence type="ECO:0000256" key="2">
    <source>
        <dbReference type="ARBA" id="ARBA00022692"/>
    </source>
</evidence>
<comment type="caution">
    <text evidence="8">The sequence shown here is derived from an EMBL/GenBank/DDBJ whole genome shotgun (WGS) entry which is preliminary data.</text>
</comment>
<keyword evidence="3 6" id="KW-1133">Transmembrane helix</keyword>
<dbReference type="Pfam" id="PF01490">
    <property type="entry name" value="Aa_trans"/>
    <property type="match status" value="1"/>
</dbReference>
<feature type="transmembrane region" description="Helical" evidence="6">
    <location>
        <begin position="126"/>
        <end position="148"/>
    </location>
</feature>
<evidence type="ECO:0000256" key="6">
    <source>
        <dbReference type="SAM" id="Phobius"/>
    </source>
</evidence>
<evidence type="ECO:0000256" key="4">
    <source>
        <dbReference type="ARBA" id="ARBA00023136"/>
    </source>
</evidence>
<feature type="transmembrane region" description="Helical" evidence="6">
    <location>
        <begin position="418"/>
        <end position="437"/>
    </location>
</feature>
<accession>A0AAN9G6R8</accession>
<keyword evidence="2 6" id="KW-0812">Transmembrane</keyword>
<dbReference type="PANTHER" id="PTHR22950:SF349">
    <property type="entry name" value="AMINO ACID TRANSPORTER TRANSMEMBRANE DOMAIN-CONTAINING PROTEIN"/>
    <property type="match status" value="1"/>
</dbReference>
<dbReference type="GO" id="GO:0015179">
    <property type="term" value="F:L-amino acid transmembrane transporter activity"/>
    <property type="evidence" value="ECO:0007669"/>
    <property type="project" value="TreeGrafter"/>
</dbReference>
<evidence type="ECO:0000313" key="8">
    <source>
        <dbReference type="EMBL" id="KAK7097608.1"/>
    </source>
</evidence>
<feature type="transmembrane region" description="Helical" evidence="6">
    <location>
        <begin position="478"/>
        <end position="499"/>
    </location>
</feature>
<evidence type="ECO:0000313" key="9">
    <source>
        <dbReference type="Proteomes" id="UP001374579"/>
    </source>
</evidence>
<organism evidence="8 9">
    <name type="scientific">Littorina saxatilis</name>
    <dbReference type="NCBI Taxonomy" id="31220"/>
    <lineage>
        <taxon>Eukaryota</taxon>
        <taxon>Metazoa</taxon>
        <taxon>Spiralia</taxon>
        <taxon>Lophotrochozoa</taxon>
        <taxon>Mollusca</taxon>
        <taxon>Gastropoda</taxon>
        <taxon>Caenogastropoda</taxon>
        <taxon>Littorinimorpha</taxon>
        <taxon>Littorinoidea</taxon>
        <taxon>Littorinidae</taxon>
        <taxon>Littorina</taxon>
    </lineage>
</organism>
<feature type="transmembrane region" description="Helical" evidence="6">
    <location>
        <begin position="324"/>
        <end position="348"/>
    </location>
</feature>
<dbReference type="GO" id="GO:0005774">
    <property type="term" value="C:vacuolar membrane"/>
    <property type="evidence" value="ECO:0007669"/>
    <property type="project" value="TreeGrafter"/>
</dbReference>
<gene>
    <name evidence="8" type="ORF">V1264_004556</name>
</gene>
<dbReference type="Gene3D" id="1.20.1740.10">
    <property type="entry name" value="Amino acid/polyamine transporter I"/>
    <property type="match status" value="1"/>
</dbReference>
<dbReference type="EMBL" id="JBAMIC010000013">
    <property type="protein sequence ID" value="KAK7097608.1"/>
    <property type="molecule type" value="Genomic_DNA"/>
</dbReference>
<keyword evidence="9" id="KW-1185">Reference proteome</keyword>
<feature type="transmembrane region" description="Helical" evidence="6">
    <location>
        <begin position="226"/>
        <end position="244"/>
    </location>
</feature>
<evidence type="ECO:0000256" key="5">
    <source>
        <dbReference type="SAM" id="MobiDB-lite"/>
    </source>
</evidence>
<proteinExistence type="predicted"/>
<comment type="subcellular location">
    <subcellularLocation>
        <location evidence="1">Membrane</location>
        <topology evidence="1">Multi-pass membrane protein</topology>
    </subcellularLocation>
</comment>
<feature type="compositionally biased region" description="Basic and acidic residues" evidence="5">
    <location>
        <begin position="9"/>
        <end position="21"/>
    </location>
</feature>
<feature type="transmembrane region" description="Helical" evidence="6">
    <location>
        <begin position="443"/>
        <end position="466"/>
    </location>
</feature>
<name>A0AAN9G6R8_9CAEN</name>